<dbReference type="InterPro" id="IPR038081">
    <property type="entry name" value="CalX-like_sf"/>
</dbReference>
<comment type="caution">
    <text evidence="6">The sequence shown here is derived from an EMBL/GenBank/DDBJ whole genome shotgun (WGS) entry which is preliminary data.</text>
</comment>
<keyword evidence="1" id="KW-0732">Signal</keyword>
<sequence length="1122" mass="121923">MTPCGGDQYNTDNIVCSEWEESTQRWVVESRDLPGMALQNGATGAEDMFNLVLLSNEVPLGVSVPEVRWEEPDETGSVALGQEMQLQISAPDALRVEFFVDGRWLGSDESAPFAWAWTPQEMGSVVLSARAVSADGIEGRPENLELEVVPSAGTGALFFDGVDDRVVFEEDERFGLKTWTLEAWVRWSGEGSVASSGSGGVTAIPLVAKGRGEADGSEVDCNYFFGIRPEDGVLVADFEDMATGGNHPVSGSTSLPPNVWVHVAATMDGEKWRLYVDGQLDGEAEVVGQLPRWDSIHRTSLGVALNSIGGSLGAFHGQLDEVRIWSRALSRRELVTGVWAIPEADDSLVGRWTFAEGGGLETWSDRGILGSLLGVPRWSDGLELPGNGWPYVELEAPREEERVEVSGVRLAAVGTDPEGHDVNLKYYLRRRGWVTPGEDFRVIAIPDTQFYSGELNGGTAAMFSSQTDWIVARRVPDRIRFVMHLGDVTQNGETYPVQWLNASQAMYRLEDPTTTLLSEGIPYGVTVGNHDQTPIGDADGLTTSFNEYFGTAHFEGKSYYGGGWMPGNADNNYQFFSGGGIDFVVVNVEYDTSPDAEVLDWVDGILAANPDRRAIVVSHWMVNTGNPASFSTLGQALYDRLKLRPNLMLMHGGHIHGEGLRTDLWEGRAVHSILADYQGRNHGGDGWLRILEFSPRNNEVRVKTYSATLDEYESDADSEFVLPVDLSGALGGFAEVGVVSGSGSGNRAEVAVEGLEPGAVYEWYVEASDGNHTTRSDVQTWVTAGGGAAPEVSLLSPTNGSRFGSPASVHLEASAVDADGSVERVDFFRGTEWLGSDASAPFTWDLESPELGSYVLLAKAIDDQGNVTTSSPVSVVVNPTVTVVAERDRVGEFGDRSMAFRIERMGGMAEGLEVKLSASGSAKAGEDVTGFSPAVTLGAEQAFERLPMEVVEDELSEGEEIFRVSVAADLTYVLGQPSSAEVTIDDRPWQEFLFQRLKGSLRDPAEDADGDGRTNLMEYFQASDPALSSEVGLWEARREDGVFRVRYERGLQRVDVEGLLEWSVSGRDWMGSGDSDGERTIEAQESVIGVTKEGRETVEALMVVKAGMPPEKLFVRLRVEER</sequence>
<keyword evidence="2" id="KW-0677">Repeat</keyword>
<dbReference type="GO" id="GO:0016020">
    <property type="term" value="C:membrane"/>
    <property type="evidence" value="ECO:0007669"/>
    <property type="project" value="InterPro"/>
</dbReference>
<protein>
    <recommendedName>
        <fullName evidence="5">LamG-like jellyroll fold domain-containing protein</fullName>
    </recommendedName>
</protein>
<dbReference type="SUPFAM" id="SSF56300">
    <property type="entry name" value="Metallo-dependent phosphatases"/>
    <property type="match status" value="1"/>
</dbReference>
<evidence type="ECO:0000313" key="6">
    <source>
        <dbReference type="EMBL" id="MBB5351114.1"/>
    </source>
</evidence>
<dbReference type="InterPro" id="IPR006558">
    <property type="entry name" value="LamG-like"/>
</dbReference>
<dbReference type="InterPro" id="IPR029052">
    <property type="entry name" value="Metallo-depent_PP-like"/>
</dbReference>
<dbReference type="PANTHER" id="PTHR43143">
    <property type="entry name" value="METALLOPHOSPHOESTERASE, CALCINEURIN SUPERFAMILY"/>
    <property type="match status" value="1"/>
</dbReference>
<name>A0A840V659_9BACT</name>
<keyword evidence="3" id="KW-0106">Calcium</keyword>
<dbReference type="InterPro" id="IPR003644">
    <property type="entry name" value="Calx_beta"/>
</dbReference>
<evidence type="ECO:0000259" key="5">
    <source>
        <dbReference type="SMART" id="SM00560"/>
    </source>
</evidence>
<evidence type="ECO:0000256" key="2">
    <source>
        <dbReference type="ARBA" id="ARBA00022737"/>
    </source>
</evidence>
<gene>
    <name evidence="6" type="ORF">HNR46_001348</name>
</gene>
<feature type="domain" description="LamG-like jellyroll fold" evidence="5">
    <location>
        <begin position="177"/>
        <end position="332"/>
    </location>
</feature>
<dbReference type="RefSeq" id="WP_184017000.1">
    <property type="nucleotide sequence ID" value="NZ_JACHFD010000005.1"/>
</dbReference>
<dbReference type="SMART" id="SM00560">
    <property type="entry name" value="LamGL"/>
    <property type="match status" value="1"/>
</dbReference>
<dbReference type="InterPro" id="IPR013783">
    <property type="entry name" value="Ig-like_fold"/>
</dbReference>
<dbReference type="InterPro" id="IPR013320">
    <property type="entry name" value="ConA-like_dom_sf"/>
</dbReference>
<evidence type="ECO:0000313" key="7">
    <source>
        <dbReference type="Proteomes" id="UP000557717"/>
    </source>
</evidence>
<dbReference type="Pfam" id="PF17957">
    <property type="entry name" value="Big_7"/>
    <property type="match status" value="2"/>
</dbReference>
<dbReference type="Gene3D" id="3.60.21.10">
    <property type="match status" value="1"/>
</dbReference>
<dbReference type="SUPFAM" id="SSF49899">
    <property type="entry name" value="Concanavalin A-like lectins/glucanases"/>
    <property type="match status" value="1"/>
</dbReference>
<dbReference type="Gene3D" id="2.60.40.10">
    <property type="entry name" value="Immunoglobulins"/>
    <property type="match status" value="2"/>
</dbReference>
<dbReference type="Gene3D" id="2.60.40.2030">
    <property type="match status" value="1"/>
</dbReference>
<dbReference type="InterPro" id="IPR051918">
    <property type="entry name" value="STPP_CPPED1"/>
</dbReference>
<evidence type="ECO:0000256" key="1">
    <source>
        <dbReference type="ARBA" id="ARBA00022729"/>
    </source>
</evidence>
<keyword evidence="7" id="KW-1185">Reference proteome</keyword>
<dbReference type="Pfam" id="PF03160">
    <property type="entry name" value="Calx-beta"/>
    <property type="match status" value="1"/>
</dbReference>
<proteinExistence type="predicted"/>
<dbReference type="Pfam" id="PF13385">
    <property type="entry name" value="Laminin_G_3"/>
    <property type="match status" value="1"/>
</dbReference>
<keyword evidence="4" id="KW-1015">Disulfide bond</keyword>
<evidence type="ECO:0000256" key="4">
    <source>
        <dbReference type="ARBA" id="ARBA00023157"/>
    </source>
</evidence>
<dbReference type="Proteomes" id="UP000557717">
    <property type="component" value="Unassembled WGS sequence"/>
</dbReference>
<accession>A0A840V659</accession>
<reference evidence="6 7" key="1">
    <citation type="submission" date="2020-08" db="EMBL/GenBank/DDBJ databases">
        <title>Genomic Encyclopedia of Type Strains, Phase IV (KMG-IV): sequencing the most valuable type-strain genomes for metagenomic binning, comparative biology and taxonomic classification.</title>
        <authorList>
            <person name="Goeker M."/>
        </authorList>
    </citation>
    <scope>NUCLEOTIDE SEQUENCE [LARGE SCALE GENOMIC DNA]</scope>
    <source>
        <strain evidence="6 7">YC6886</strain>
    </source>
</reference>
<dbReference type="PANTHER" id="PTHR43143:SF5">
    <property type="entry name" value="SECRETED PROTEIN"/>
    <property type="match status" value="1"/>
</dbReference>
<organism evidence="6 7">
    <name type="scientific">Haloferula luteola</name>
    <dbReference type="NCBI Taxonomy" id="595692"/>
    <lineage>
        <taxon>Bacteria</taxon>
        <taxon>Pseudomonadati</taxon>
        <taxon>Verrucomicrobiota</taxon>
        <taxon>Verrucomicrobiia</taxon>
        <taxon>Verrucomicrobiales</taxon>
        <taxon>Verrucomicrobiaceae</taxon>
        <taxon>Haloferula</taxon>
    </lineage>
</organism>
<evidence type="ECO:0000256" key="3">
    <source>
        <dbReference type="ARBA" id="ARBA00022837"/>
    </source>
</evidence>
<dbReference type="SUPFAM" id="SSF141072">
    <property type="entry name" value="CalX-like"/>
    <property type="match status" value="1"/>
</dbReference>
<dbReference type="GO" id="GO:0007154">
    <property type="term" value="P:cell communication"/>
    <property type="evidence" value="ECO:0007669"/>
    <property type="project" value="InterPro"/>
</dbReference>
<dbReference type="Gene3D" id="2.60.120.200">
    <property type="match status" value="1"/>
</dbReference>
<dbReference type="AlphaFoldDB" id="A0A840V659"/>
<dbReference type="EMBL" id="JACHFD010000005">
    <property type="protein sequence ID" value="MBB5351114.1"/>
    <property type="molecule type" value="Genomic_DNA"/>
</dbReference>